<dbReference type="SUPFAM" id="SSF109604">
    <property type="entry name" value="HD-domain/PDEase-like"/>
    <property type="match status" value="1"/>
</dbReference>
<accession>A0A9E7PMF5</accession>
<dbReference type="RefSeq" id="WP_257743047.1">
    <property type="nucleotide sequence ID" value="NZ_CP096115.1"/>
</dbReference>
<keyword evidence="3" id="KW-1185">Reference proteome</keyword>
<proteinExistence type="predicted"/>
<dbReference type="GeneID" id="74306405"/>
<dbReference type="NCBIfam" id="TIGR00277">
    <property type="entry name" value="HDIG"/>
    <property type="match status" value="1"/>
</dbReference>
<dbReference type="Proteomes" id="UP001060368">
    <property type="component" value="Chromosome"/>
</dbReference>
<evidence type="ECO:0000313" key="3">
    <source>
        <dbReference type="Proteomes" id="UP001060368"/>
    </source>
</evidence>
<feature type="domain" description="HD" evidence="1">
    <location>
        <begin position="23"/>
        <end position="130"/>
    </location>
</feature>
<dbReference type="InterPro" id="IPR006674">
    <property type="entry name" value="HD_domain"/>
</dbReference>
<organism evidence="2 3">
    <name type="scientific">Methanoplanus endosymbiosus</name>
    <dbReference type="NCBI Taxonomy" id="33865"/>
    <lineage>
        <taxon>Archaea</taxon>
        <taxon>Methanobacteriati</taxon>
        <taxon>Methanobacteriota</taxon>
        <taxon>Stenosarchaea group</taxon>
        <taxon>Methanomicrobia</taxon>
        <taxon>Methanomicrobiales</taxon>
        <taxon>Methanomicrobiaceae</taxon>
        <taxon>Methanoplanus</taxon>
    </lineage>
</organism>
<dbReference type="KEGG" id="mend:L6E24_01880"/>
<dbReference type="EMBL" id="CP096115">
    <property type="protein sequence ID" value="UUX92903.1"/>
    <property type="molecule type" value="Genomic_DNA"/>
</dbReference>
<reference evidence="2" key="1">
    <citation type="submission" date="2022-04" db="EMBL/GenBank/DDBJ databases">
        <title>Complete genome of Methanoplanus endosymbiosus DSM 3599.</title>
        <authorList>
            <person name="Chen S.-C."/>
            <person name="You Y.-T."/>
            <person name="Zhou Y.-Z."/>
            <person name="Lai M.-C."/>
        </authorList>
    </citation>
    <scope>NUCLEOTIDE SEQUENCE</scope>
    <source>
        <strain evidence="2">DSM 3599</strain>
    </source>
</reference>
<dbReference type="AlphaFoldDB" id="A0A9E7PMF5"/>
<protein>
    <submittedName>
        <fullName evidence="2">HDIG domain-containing protein</fullName>
    </submittedName>
</protein>
<dbReference type="InterPro" id="IPR006675">
    <property type="entry name" value="HDIG_dom"/>
</dbReference>
<name>A0A9E7PMF5_9EURY</name>
<evidence type="ECO:0000313" key="2">
    <source>
        <dbReference type="EMBL" id="UUX92903.1"/>
    </source>
</evidence>
<evidence type="ECO:0000259" key="1">
    <source>
        <dbReference type="PROSITE" id="PS51831"/>
    </source>
</evidence>
<dbReference type="InterPro" id="IPR003607">
    <property type="entry name" value="HD/PDEase_dom"/>
</dbReference>
<gene>
    <name evidence="2" type="ORF">L6E24_01880</name>
</gene>
<dbReference type="Gene3D" id="1.10.3210.10">
    <property type="entry name" value="Hypothetical protein af1432"/>
    <property type="match status" value="1"/>
</dbReference>
<dbReference type="PANTHER" id="PTHR38659">
    <property type="entry name" value="METAL-DEPENDENT PHOSPHOHYDROLASE"/>
    <property type="match status" value="1"/>
</dbReference>
<sequence>MPPDITADVAIGILRNAGCEERIISHCIAVRDLALKFLKKSGADKNLVETGALLHDIGRSESHGLDHAAIGADICRNLGLDERVCRIVERHIGAGITYEECIKEGLEPRNYIPESVEEKIVAHADNLIKGRREITIEERLKRSDKLSAESKRRIFLLSEEIEKFRDD</sequence>
<dbReference type="Pfam" id="PF01966">
    <property type="entry name" value="HD"/>
    <property type="match status" value="1"/>
</dbReference>
<dbReference type="SMART" id="SM00471">
    <property type="entry name" value="HDc"/>
    <property type="match status" value="1"/>
</dbReference>
<dbReference type="CDD" id="cd00077">
    <property type="entry name" value="HDc"/>
    <property type="match status" value="1"/>
</dbReference>
<dbReference type="PANTHER" id="PTHR38659:SF2">
    <property type="entry name" value="HDIG DOMAIN PROTEIN"/>
    <property type="match status" value="1"/>
</dbReference>
<dbReference type="PROSITE" id="PS51831">
    <property type="entry name" value="HD"/>
    <property type="match status" value="1"/>
</dbReference>